<dbReference type="Proteomes" id="UP001570511">
    <property type="component" value="Unassembled WGS sequence"/>
</dbReference>
<comment type="caution">
    <text evidence="3">The sequence shown here is derived from an EMBL/GenBank/DDBJ whole genome shotgun (WGS) entry which is preliminary data.</text>
</comment>
<evidence type="ECO:0000313" key="3">
    <source>
        <dbReference type="EMBL" id="MFA1609460.1"/>
    </source>
</evidence>
<name>A0ABD5M6B0_9EURY</name>
<evidence type="ECO:0000256" key="1">
    <source>
        <dbReference type="SAM" id="Phobius"/>
    </source>
</evidence>
<proteinExistence type="predicted"/>
<dbReference type="InterPro" id="IPR043717">
    <property type="entry name" value="DUF5658"/>
</dbReference>
<feature type="transmembrane region" description="Helical" evidence="1">
    <location>
        <begin position="20"/>
        <end position="40"/>
    </location>
</feature>
<sequence length="114" mass="12264">MIDTHSDSSIELLSGLTPLWWQGTIVFFLVGDVVTTLSGYHLHTVVEASPLVAWLINTYGLPLLVPLKVAVVAGFYGLYRIVPHPHSIGVPLALCMLGFVVTVWNGAVIVAALL</sequence>
<keyword evidence="1" id="KW-0472">Membrane</keyword>
<dbReference type="Pfam" id="PF18902">
    <property type="entry name" value="DUF5658"/>
    <property type="match status" value="1"/>
</dbReference>
<accession>A0ABD5M6B0</accession>
<keyword evidence="1" id="KW-1133">Transmembrane helix</keyword>
<keyword evidence="1" id="KW-0812">Transmembrane</keyword>
<dbReference type="AlphaFoldDB" id="A0ABD5M6B0"/>
<feature type="transmembrane region" description="Helical" evidence="1">
    <location>
        <begin position="88"/>
        <end position="113"/>
    </location>
</feature>
<evidence type="ECO:0000313" key="4">
    <source>
        <dbReference type="Proteomes" id="UP001570511"/>
    </source>
</evidence>
<dbReference type="RefSeq" id="WP_372386500.1">
    <property type="nucleotide sequence ID" value="NZ_JBGNYA010000001.1"/>
</dbReference>
<protein>
    <recommendedName>
        <fullName evidence="2">DUF5658 domain-containing protein</fullName>
    </recommendedName>
</protein>
<feature type="transmembrane region" description="Helical" evidence="1">
    <location>
        <begin position="52"/>
        <end position="76"/>
    </location>
</feature>
<reference evidence="3 4" key="1">
    <citation type="submission" date="2024-08" db="EMBL/GenBank/DDBJ databases">
        <title>Halobellus sp. MBLA0158 whole genome sequence.</title>
        <authorList>
            <person name="Hwang C.Y."/>
            <person name="Cho E.-S."/>
            <person name="Seo M.-J."/>
        </authorList>
    </citation>
    <scope>NUCLEOTIDE SEQUENCE [LARGE SCALE GENOMIC DNA]</scope>
    <source>
        <strain evidence="3 4">MBLA0158</strain>
    </source>
</reference>
<evidence type="ECO:0000259" key="2">
    <source>
        <dbReference type="Pfam" id="PF18902"/>
    </source>
</evidence>
<dbReference type="EMBL" id="JBGNYA010000001">
    <property type="protein sequence ID" value="MFA1609460.1"/>
    <property type="molecule type" value="Genomic_DNA"/>
</dbReference>
<gene>
    <name evidence="3" type="ORF">OS889_00380</name>
</gene>
<keyword evidence="4" id="KW-1185">Reference proteome</keyword>
<feature type="domain" description="DUF5658" evidence="2">
    <location>
        <begin position="25"/>
        <end position="110"/>
    </location>
</feature>
<organism evidence="3 4">
    <name type="scientific">Halobellus rubicundus</name>
    <dbReference type="NCBI Taxonomy" id="2996466"/>
    <lineage>
        <taxon>Archaea</taxon>
        <taxon>Methanobacteriati</taxon>
        <taxon>Methanobacteriota</taxon>
        <taxon>Stenosarchaea group</taxon>
        <taxon>Halobacteria</taxon>
        <taxon>Halobacteriales</taxon>
        <taxon>Haloferacaceae</taxon>
        <taxon>Halobellus</taxon>
    </lineage>
</organism>